<feature type="transmembrane region" description="Helical" evidence="2">
    <location>
        <begin position="199"/>
        <end position="221"/>
    </location>
</feature>
<accession>A0A1J5G6S7</accession>
<dbReference type="AlphaFoldDB" id="A0A1J5G6S7"/>
<evidence type="ECO:0000313" key="3">
    <source>
        <dbReference type="EMBL" id="OIP68341.1"/>
    </source>
</evidence>
<dbReference type="InterPro" id="IPR002528">
    <property type="entry name" value="MATE_fam"/>
</dbReference>
<proteinExistence type="predicted"/>
<feature type="transmembrane region" description="Helical" evidence="2">
    <location>
        <begin position="266"/>
        <end position="285"/>
    </location>
</feature>
<dbReference type="GO" id="GO:0015297">
    <property type="term" value="F:antiporter activity"/>
    <property type="evidence" value="ECO:0007669"/>
    <property type="project" value="InterPro"/>
</dbReference>
<reference evidence="4 6" key="2">
    <citation type="submission" date="2017-09" db="EMBL/GenBank/DDBJ databases">
        <title>Depth-based differentiation of microbial function through sediment-hosted aquifers and enrichment of novel symbionts in the deep terrestrial subsurface.</title>
        <authorList>
            <person name="Probst A.J."/>
            <person name="Ladd B."/>
            <person name="Jarett J.K."/>
            <person name="Geller-Mcgrath D.E."/>
            <person name="Sieber C.M."/>
            <person name="Emerson J.B."/>
            <person name="Anantharaman K."/>
            <person name="Thomas B.C."/>
            <person name="Malmstrom R."/>
            <person name="Stieglmeier M."/>
            <person name="Klingl A."/>
            <person name="Woyke T."/>
            <person name="Ryan C.M."/>
            <person name="Banfield J.F."/>
        </authorList>
    </citation>
    <scope>NUCLEOTIDE SEQUENCE [LARGE SCALE GENOMIC DNA]</scope>
    <source>
        <strain evidence="4">CG_4_9_14_3_um_filter_33_16</strain>
    </source>
</reference>
<dbReference type="GO" id="GO:0005886">
    <property type="term" value="C:plasma membrane"/>
    <property type="evidence" value="ECO:0007669"/>
    <property type="project" value="TreeGrafter"/>
</dbReference>
<evidence type="ECO:0000313" key="6">
    <source>
        <dbReference type="Proteomes" id="UP000228560"/>
    </source>
</evidence>
<dbReference type="EMBL" id="MNYY01000124">
    <property type="protein sequence ID" value="OIP68341.1"/>
    <property type="molecule type" value="Genomic_DNA"/>
</dbReference>
<protein>
    <recommendedName>
        <fullName evidence="7">MATE family efflux transporter</fullName>
    </recommendedName>
</protein>
<sequence>MEMKRERKIENGLITGNISRSIWTLAIPMMIGSALQDLFSMVDLYFVGKLGSVEIAALAIAGTVVAILMMVVQGITVGTIALISHFTGDRNYEEADLVLGQTFVLGLIGSFIMYIVAVFLVEPILILFGAEGEVLIYAADYLKVTFGWSIAIFFFEGVNQALRGSGDAQTPLKALIIANILNIILDPLLIMGYGPFPQMGVAGAAIATAITRGIGFIFLFLHLTKGHSTLQFKVRYIKPNLFLMKRIISIGSFGSLQVFIQEVSFLFLMRLVASFGAVTLAAYGIGARFRTAIIVPGLGFANSASVLVGQNMGAKQPERATESAWRTVLYYEFIAIPLAIIFIIFAPQLVAIFAKQPEVIKIGTSFLRYLGGYLSFFSFFYSFKTSYEWCW</sequence>
<feature type="transmembrane region" description="Helical" evidence="2">
    <location>
        <begin position="134"/>
        <end position="155"/>
    </location>
</feature>
<keyword evidence="2" id="KW-0472">Membrane</keyword>
<evidence type="ECO:0000313" key="4">
    <source>
        <dbReference type="EMBL" id="PJB56479.1"/>
    </source>
</evidence>
<feature type="transmembrane region" description="Helical" evidence="2">
    <location>
        <begin position="103"/>
        <end position="128"/>
    </location>
</feature>
<keyword evidence="2" id="KW-1133">Transmembrane helix</keyword>
<feature type="transmembrane region" description="Helical" evidence="2">
    <location>
        <begin position="366"/>
        <end position="383"/>
    </location>
</feature>
<dbReference type="Proteomes" id="UP000182763">
    <property type="component" value="Unassembled WGS sequence"/>
</dbReference>
<feature type="transmembrane region" description="Helical" evidence="2">
    <location>
        <begin position="12"/>
        <end position="35"/>
    </location>
</feature>
<evidence type="ECO:0008006" key="7">
    <source>
        <dbReference type="Google" id="ProtNLM"/>
    </source>
</evidence>
<dbReference type="InterPro" id="IPR050222">
    <property type="entry name" value="MATE_MdtK"/>
</dbReference>
<feature type="transmembrane region" description="Helical" evidence="2">
    <location>
        <begin position="242"/>
        <end position="260"/>
    </location>
</feature>
<evidence type="ECO:0000256" key="2">
    <source>
        <dbReference type="SAM" id="Phobius"/>
    </source>
</evidence>
<dbReference type="Pfam" id="PF01554">
    <property type="entry name" value="MatE"/>
    <property type="match status" value="2"/>
</dbReference>
<comment type="caution">
    <text evidence="3">The sequence shown here is derived from an EMBL/GenBank/DDBJ whole genome shotgun (WGS) entry which is preliminary data.</text>
</comment>
<dbReference type="PANTHER" id="PTHR43298:SF2">
    <property type="entry name" value="FMN_FAD EXPORTER YEEO-RELATED"/>
    <property type="match status" value="1"/>
</dbReference>
<evidence type="ECO:0000313" key="5">
    <source>
        <dbReference type="Proteomes" id="UP000182763"/>
    </source>
</evidence>
<reference evidence="3 5" key="1">
    <citation type="journal article" date="2016" name="Environ. Microbiol.">
        <title>Genomic resolution of a cold subsurface aquifer community provides metabolic insights for novel microbes adapted to high CO concentrations.</title>
        <authorList>
            <person name="Probst A.J."/>
            <person name="Castelle C.J."/>
            <person name="Singh A."/>
            <person name="Brown C.T."/>
            <person name="Anantharaman K."/>
            <person name="Sharon I."/>
            <person name="Hug L.A."/>
            <person name="Burstein D."/>
            <person name="Emerson J.B."/>
            <person name="Thomas B.C."/>
            <person name="Banfield J.F."/>
        </authorList>
    </citation>
    <scope>NUCLEOTIDE SEQUENCE [LARGE SCALE GENOMIC DNA]</scope>
    <source>
        <strain evidence="3">CG2_30_33_13</strain>
    </source>
</reference>
<dbReference type="GO" id="GO:0042910">
    <property type="term" value="F:xenobiotic transmembrane transporter activity"/>
    <property type="evidence" value="ECO:0007669"/>
    <property type="project" value="InterPro"/>
</dbReference>
<keyword evidence="1" id="KW-0813">Transport</keyword>
<feature type="transmembrane region" description="Helical" evidence="2">
    <location>
        <begin position="55"/>
        <end position="83"/>
    </location>
</feature>
<name>A0A1J5G6S7_9BACT</name>
<dbReference type="EMBL" id="PFTV01000123">
    <property type="protein sequence ID" value="PJB56479.1"/>
    <property type="molecule type" value="Genomic_DNA"/>
</dbReference>
<dbReference type="STRING" id="1805029.AUK42_06420"/>
<feature type="transmembrane region" description="Helical" evidence="2">
    <location>
        <begin position="175"/>
        <end position="193"/>
    </location>
</feature>
<dbReference type="PANTHER" id="PTHR43298">
    <property type="entry name" value="MULTIDRUG RESISTANCE PROTEIN NORM-RELATED"/>
    <property type="match status" value="1"/>
</dbReference>
<accession>A0A2M8CBS4</accession>
<gene>
    <name evidence="3" type="ORF">AUK42_06420</name>
    <name evidence="4" type="ORF">CO097_05040</name>
</gene>
<dbReference type="NCBIfam" id="TIGR00797">
    <property type="entry name" value="matE"/>
    <property type="match status" value="1"/>
</dbReference>
<evidence type="ECO:0000256" key="1">
    <source>
        <dbReference type="ARBA" id="ARBA00022448"/>
    </source>
</evidence>
<organism evidence="3 5">
    <name type="scientific">Candidatus Infernicultor aquiphilus</name>
    <dbReference type="NCBI Taxonomy" id="1805029"/>
    <lineage>
        <taxon>Bacteria</taxon>
        <taxon>Pseudomonadati</taxon>
        <taxon>Atribacterota</taxon>
        <taxon>Candidatus Phoenicimicrobiia</taxon>
        <taxon>Candidatus Pheonicimicrobiales</taxon>
        <taxon>Candidatus Phoenicimicrobiaceae</taxon>
        <taxon>Candidatus Infernicultor</taxon>
    </lineage>
</organism>
<dbReference type="Proteomes" id="UP000228560">
    <property type="component" value="Unassembled WGS sequence"/>
</dbReference>
<keyword evidence="2" id="KW-0812">Transmembrane</keyword>
<feature type="transmembrane region" description="Helical" evidence="2">
    <location>
        <begin position="329"/>
        <end position="354"/>
    </location>
</feature>